<gene>
    <name evidence="4" type="ORF">PND82_02365</name>
</gene>
<dbReference type="SUPFAM" id="SSF46689">
    <property type="entry name" value="Homeodomain-like"/>
    <property type="match status" value="1"/>
</dbReference>
<feature type="DNA-binding region" description="H-T-H motif" evidence="2">
    <location>
        <begin position="31"/>
        <end position="50"/>
    </location>
</feature>
<protein>
    <submittedName>
        <fullName evidence="4">TetR/AcrR family transcriptional regulator</fullName>
    </submittedName>
</protein>
<dbReference type="InterPro" id="IPR001647">
    <property type="entry name" value="HTH_TetR"/>
</dbReference>
<dbReference type="RefSeq" id="WP_270600000.1">
    <property type="nucleotide sequence ID" value="NZ_CAUWMU010000022.1"/>
</dbReference>
<dbReference type="GO" id="GO:0003677">
    <property type="term" value="F:DNA binding"/>
    <property type="evidence" value="ECO:0007669"/>
    <property type="project" value="UniProtKB-UniRule"/>
</dbReference>
<proteinExistence type="predicted"/>
<feature type="domain" description="HTH tetR-type" evidence="3">
    <location>
        <begin position="9"/>
        <end position="68"/>
    </location>
</feature>
<dbReference type="Pfam" id="PF00440">
    <property type="entry name" value="TetR_N"/>
    <property type="match status" value="1"/>
</dbReference>
<dbReference type="EMBL" id="JAQLXO010000001">
    <property type="protein sequence ID" value="MDB7981662.1"/>
    <property type="molecule type" value="Genomic_DNA"/>
</dbReference>
<dbReference type="Gene3D" id="1.10.357.10">
    <property type="entry name" value="Tetracycline Repressor, domain 2"/>
    <property type="match status" value="1"/>
</dbReference>
<name>A0AAW6CVI3_9FIRM</name>
<evidence type="ECO:0000313" key="5">
    <source>
        <dbReference type="Proteomes" id="UP001212981"/>
    </source>
</evidence>
<evidence type="ECO:0000313" key="4">
    <source>
        <dbReference type="EMBL" id="MDB7981662.1"/>
    </source>
</evidence>
<dbReference type="AlphaFoldDB" id="A0AAW6CVI3"/>
<keyword evidence="1 2" id="KW-0238">DNA-binding</keyword>
<evidence type="ECO:0000256" key="2">
    <source>
        <dbReference type="PROSITE-ProRule" id="PRU00335"/>
    </source>
</evidence>
<organism evidence="4 5">
    <name type="scientific">Faecalicoccus pleomorphus</name>
    <dbReference type="NCBI Taxonomy" id="1323"/>
    <lineage>
        <taxon>Bacteria</taxon>
        <taxon>Bacillati</taxon>
        <taxon>Bacillota</taxon>
        <taxon>Erysipelotrichia</taxon>
        <taxon>Erysipelotrichales</taxon>
        <taxon>Erysipelotrichaceae</taxon>
        <taxon>Faecalicoccus</taxon>
    </lineage>
</organism>
<evidence type="ECO:0000256" key="1">
    <source>
        <dbReference type="ARBA" id="ARBA00023125"/>
    </source>
</evidence>
<dbReference type="InterPro" id="IPR009057">
    <property type="entry name" value="Homeodomain-like_sf"/>
</dbReference>
<dbReference type="Proteomes" id="UP001212981">
    <property type="component" value="Unassembled WGS sequence"/>
</dbReference>
<dbReference type="PROSITE" id="PS50977">
    <property type="entry name" value="HTH_TETR_2"/>
    <property type="match status" value="1"/>
</dbReference>
<accession>A0AAW6CVI3</accession>
<evidence type="ECO:0000259" key="3">
    <source>
        <dbReference type="PROSITE" id="PS50977"/>
    </source>
</evidence>
<reference evidence="4" key="1">
    <citation type="submission" date="2023-01" db="EMBL/GenBank/DDBJ databases">
        <title>Human gut microbiome strain richness.</title>
        <authorList>
            <person name="Chen-Liaw A."/>
        </authorList>
    </citation>
    <scope>NUCLEOTIDE SEQUENCE</scope>
    <source>
        <strain evidence="4">D8_m1001271B151109d0_201107</strain>
    </source>
</reference>
<comment type="caution">
    <text evidence="4">The sequence shown here is derived from an EMBL/GenBank/DDBJ whole genome shotgun (WGS) entry which is preliminary data.</text>
</comment>
<sequence>MKKYTKHKQEIEEQILENSLQLFCKKGLNVSMSMIASQCHTTRATLYKYFSDSDTIMWAIIKKFFEKLGNLLYQETPQNAWNRYFIYFESMISLYKSNPNWFLFLSLFFPEYQKESSTILKERYKMFFTDGAFGTTDTVNFLEQDFYDGSIRMDYQAHSTAVSAAYMACFTLIGIPAIDQELTIKYNMPPIEFAQNAFSIFLEGLKP</sequence>